<keyword evidence="4 9" id="KW-0808">Transferase</keyword>
<dbReference type="AlphaFoldDB" id="A0AA95MKM2"/>
<reference evidence="11" key="1">
    <citation type="submission" date="2023-05" db="EMBL/GenBank/DDBJ databases">
        <title>Comparative genomics of Bacillaceae isolates and their secondary metabolite potential.</title>
        <authorList>
            <person name="Song L."/>
            <person name="Nielsen L.J."/>
            <person name="Mohite O."/>
            <person name="Xu X."/>
            <person name="Weber T."/>
            <person name="Kovacs A.T."/>
        </authorList>
    </citation>
    <scope>NUCLEOTIDE SEQUENCE</scope>
    <source>
        <strain evidence="11">XLM17</strain>
    </source>
</reference>
<evidence type="ECO:0000256" key="2">
    <source>
        <dbReference type="ARBA" id="ARBA00010323"/>
    </source>
</evidence>
<dbReference type="EMBL" id="CP126114">
    <property type="protein sequence ID" value="WHY85441.1"/>
    <property type="molecule type" value="Genomic_DNA"/>
</dbReference>
<dbReference type="InterPro" id="IPR051085">
    <property type="entry name" value="MB_O-acyltransferase"/>
</dbReference>
<dbReference type="PIRSF" id="PIRSF500217">
    <property type="entry name" value="AlgI"/>
    <property type="match status" value="1"/>
</dbReference>
<feature type="transmembrane region" description="Helical" evidence="10">
    <location>
        <begin position="418"/>
        <end position="438"/>
    </location>
</feature>
<protein>
    <submittedName>
        <fullName evidence="11">MBOAT family O-acyltransferase</fullName>
        <ecNumber evidence="11">2.3.-.-</ecNumber>
    </submittedName>
</protein>
<accession>A0AA95MKM2</accession>
<dbReference type="PANTHER" id="PTHR13285">
    <property type="entry name" value="ACYLTRANSFERASE"/>
    <property type="match status" value="1"/>
</dbReference>
<dbReference type="GO" id="GO:0005886">
    <property type="term" value="C:plasma membrane"/>
    <property type="evidence" value="ECO:0007669"/>
    <property type="project" value="UniProtKB-SubCell"/>
</dbReference>
<feature type="transmembrane region" description="Helical" evidence="10">
    <location>
        <begin position="6"/>
        <end position="24"/>
    </location>
</feature>
<dbReference type="InterPro" id="IPR024194">
    <property type="entry name" value="Ac/AlaTfrase_AlgI/DltB"/>
</dbReference>
<comment type="subcellular location">
    <subcellularLocation>
        <location evidence="1">Cell membrane</location>
        <topology evidence="1">Multi-pass membrane protein</topology>
    </subcellularLocation>
</comment>
<sequence>MLFNSYIFILVFFPIVFAVYYLLLNLKNKNIAKIFLVAANLYFYSYWNVKYLPIILSSIAINFTLATLLNKIQGLHLKRTVLTIGILFNIGLLGYYKYYDFFMTNVNAVFGANISLLHLALPLAISFFTFQQIAYLVDTFREGTKEYTLLDYAFFVTFFPHLIAGPIVHHREIIDQLRDGSNYKMKSANIASGLYIFAIGLFKKVIIADTLAEWANLGYNNIGSLTLVDSWITTLAYTFQLYFDFSGYCDMAIGLGLFFNIKLPANFNSPYKSLDIQDFWRRWHITLGRFFTHYLYFPLGGNRKGNARTYFNLFVIMFVSGIWHGAGWTFVIWGILHGVASVIFRFWKTFNIRLPKLVAWFITFFFVHIAWVFFRSPDLTTVKVMLTKMFSLQSFHFPARMTAIINERFGTHFIPTTYYFDLKLILLFVVILAIVVFAKNSIERLKTFKPGYLTVAFISLLTVISLMYLNRVSEFLYFKF</sequence>
<evidence type="ECO:0000313" key="12">
    <source>
        <dbReference type="Proteomes" id="UP001178288"/>
    </source>
</evidence>
<dbReference type="RefSeq" id="WP_066091883.1">
    <property type="nucleotide sequence ID" value="NZ_CP126114.1"/>
</dbReference>
<dbReference type="GO" id="GO:0016746">
    <property type="term" value="F:acyltransferase activity"/>
    <property type="evidence" value="ECO:0007669"/>
    <property type="project" value="UniProtKB-KW"/>
</dbReference>
<gene>
    <name evidence="11" type="ORF">QNH39_22955</name>
</gene>
<dbReference type="PIRSF" id="PIRSF016636">
    <property type="entry name" value="AlgI_DltB"/>
    <property type="match status" value="1"/>
</dbReference>
<evidence type="ECO:0000256" key="3">
    <source>
        <dbReference type="ARBA" id="ARBA00022475"/>
    </source>
</evidence>
<dbReference type="GO" id="GO:0042121">
    <property type="term" value="P:alginic acid biosynthetic process"/>
    <property type="evidence" value="ECO:0007669"/>
    <property type="project" value="InterPro"/>
</dbReference>
<feature type="transmembrane region" description="Helical" evidence="10">
    <location>
        <begin position="311"/>
        <end position="336"/>
    </location>
</feature>
<comment type="similarity">
    <text evidence="2 9">Belongs to the membrane-bound acyltransferase family.</text>
</comment>
<feature type="transmembrane region" description="Helical" evidence="10">
    <location>
        <begin position="188"/>
        <end position="206"/>
    </location>
</feature>
<feature type="transmembrane region" description="Helical" evidence="10">
    <location>
        <begin position="53"/>
        <end position="69"/>
    </location>
</feature>
<evidence type="ECO:0000256" key="7">
    <source>
        <dbReference type="ARBA" id="ARBA00023136"/>
    </source>
</evidence>
<feature type="transmembrane region" description="Helical" evidence="10">
    <location>
        <begin position="81"/>
        <end position="99"/>
    </location>
</feature>
<keyword evidence="3 9" id="KW-1003">Cell membrane</keyword>
<keyword evidence="7 9" id="KW-0472">Membrane</keyword>
<evidence type="ECO:0000256" key="1">
    <source>
        <dbReference type="ARBA" id="ARBA00004651"/>
    </source>
</evidence>
<feature type="transmembrane region" description="Helical" evidence="10">
    <location>
        <begin position="149"/>
        <end position="168"/>
    </location>
</feature>
<evidence type="ECO:0000256" key="4">
    <source>
        <dbReference type="ARBA" id="ARBA00022679"/>
    </source>
</evidence>
<feature type="transmembrane region" description="Helical" evidence="10">
    <location>
        <begin position="450"/>
        <end position="469"/>
    </location>
</feature>
<name>A0AA95MKM2_9BACI</name>
<keyword evidence="6 10" id="KW-1133">Transmembrane helix</keyword>
<evidence type="ECO:0000313" key="11">
    <source>
        <dbReference type="EMBL" id="WHY85441.1"/>
    </source>
</evidence>
<dbReference type="Pfam" id="PF03062">
    <property type="entry name" value="MBOAT"/>
    <property type="match status" value="1"/>
</dbReference>
<dbReference type="KEGG" id="nnv:QNH39_22955"/>
<evidence type="ECO:0000256" key="9">
    <source>
        <dbReference type="PIRNR" id="PIRNR016636"/>
    </source>
</evidence>
<keyword evidence="5 10" id="KW-0812">Transmembrane</keyword>
<evidence type="ECO:0000256" key="10">
    <source>
        <dbReference type="SAM" id="Phobius"/>
    </source>
</evidence>
<feature type="transmembrane region" description="Helical" evidence="10">
    <location>
        <begin position="119"/>
        <end position="137"/>
    </location>
</feature>
<dbReference type="Proteomes" id="UP001178288">
    <property type="component" value="Chromosome"/>
</dbReference>
<evidence type="ECO:0000256" key="6">
    <source>
        <dbReference type="ARBA" id="ARBA00022989"/>
    </source>
</evidence>
<proteinExistence type="inferred from homology"/>
<dbReference type="InterPro" id="IPR028362">
    <property type="entry name" value="AlgI"/>
</dbReference>
<evidence type="ECO:0000256" key="5">
    <source>
        <dbReference type="ARBA" id="ARBA00022692"/>
    </source>
</evidence>
<dbReference type="EC" id="2.3.-.-" evidence="11"/>
<keyword evidence="8 9" id="KW-0012">Acyltransferase</keyword>
<dbReference type="InterPro" id="IPR004299">
    <property type="entry name" value="MBOAT_fam"/>
</dbReference>
<evidence type="ECO:0000256" key="8">
    <source>
        <dbReference type="ARBA" id="ARBA00023315"/>
    </source>
</evidence>
<feature type="transmembrane region" description="Helical" evidence="10">
    <location>
        <begin position="357"/>
        <end position="374"/>
    </location>
</feature>
<dbReference type="PANTHER" id="PTHR13285:SF23">
    <property type="entry name" value="TEICHOIC ACID D-ALANYLTRANSFERASE"/>
    <property type="match status" value="1"/>
</dbReference>
<keyword evidence="12" id="KW-1185">Reference proteome</keyword>
<organism evidence="11 12">
    <name type="scientific">Neobacillus novalis</name>
    <dbReference type="NCBI Taxonomy" id="220687"/>
    <lineage>
        <taxon>Bacteria</taxon>
        <taxon>Bacillati</taxon>
        <taxon>Bacillota</taxon>
        <taxon>Bacilli</taxon>
        <taxon>Bacillales</taxon>
        <taxon>Bacillaceae</taxon>
        <taxon>Neobacillus</taxon>
    </lineage>
</organism>